<keyword evidence="11" id="KW-1185">Reference proteome</keyword>
<accession>A0A4Z2J054</accession>
<keyword evidence="8 10" id="KW-0812">Transmembrane</keyword>
<organism evidence="10 11">
    <name type="scientific">Liparis tanakae</name>
    <name type="common">Tanaka's snailfish</name>
    <dbReference type="NCBI Taxonomy" id="230148"/>
    <lineage>
        <taxon>Eukaryota</taxon>
        <taxon>Metazoa</taxon>
        <taxon>Chordata</taxon>
        <taxon>Craniata</taxon>
        <taxon>Vertebrata</taxon>
        <taxon>Euteleostomi</taxon>
        <taxon>Actinopterygii</taxon>
        <taxon>Neopterygii</taxon>
        <taxon>Teleostei</taxon>
        <taxon>Neoteleostei</taxon>
        <taxon>Acanthomorphata</taxon>
        <taxon>Eupercaria</taxon>
        <taxon>Perciformes</taxon>
        <taxon>Cottioidei</taxon>
        <taxon>Cottales</taxon>
        <taxon>Liparidae</taxon>
        <taxon>Liparis</taxon>
    </lineage>
</organism>
<keyword evidence="2 6" id="KW-0378">Hydrolase</keyword>
<dbReference type="FunFam" id="2.40.10.10:FF:000068">
    <property type="entry name" value="transmembrane protease serine 2"/>
    <property type="match status" value="1"/>
</dbReference>
<dbReference type="InterPro" id="IPR043504">
    <property type="entry name" value="Peptidase_S1_PA_chymotrypsin"/>
</dbReference>
<dbReference type="SMART" id="SM00020">
    <property type="entry name" value="Tryp_SPc"/>
    <property type="match status" value="1"/>
</dbReference>
<evidence type="ECO:0000259" key="9">
    <source>
        <dbReference type="PROSITE" id="PS50240"/>
    </source>
</evidence>
<evidence type="ECO:0000256" key="5">
    <source>
        <dbReference type="ARBA" id="ARBA00024195"/>
    </source>
</evidence>
<protein>
    <submittedName>
        <fullName evidence="10">Transmembrane protease serine 6</fullName>
    </submittedName>
</protein>
<sequence>MDSQVQTGSTGTPDARQPVDASLYPSLERWTSTSFQTPTSREVLSVSSLVPSTVLTLMPYYEPSLNGGVSPEPERSGTFSPPSEEPEGGDEDVRPSSLPCADNLQEVQERKASDGGPLEEGSVGLMITKADEEQESVPQACTSRELFLFVSFLMIIKLITTSAILIKFLVFPSEFGDLFPPCGGKGNCSVPTQPPFLSKNPINQTDNITADCPVLLSDGRRIVGGTLAAKDKWVWQVSMQWKGKHVCGGAIISPRWVITAAHCFVENNMLAVADWLVVVDSLSIADSSQGIRYRALRVLYHPRFNRHNNDYDVGLLRTVTDMDMNGRREVAPPAGRARINMQSDDCVLFVGGARPVCLPGPSESFPPGAACWITGWGFTYEGGFVSDELRQAQVKVIAQPACSHPSVYGMYLTPRMLCAGTMGGGVDSCQGDSGGPLVCETASGDWRLAGVVSWGEGCGRPNKPGVYSRVTQLVTWVQRYMEDKPEELETTTAITDTSQEPGTFN</sequence>
<dbReference type="FunFam" id="2.40.10.10:FF:000002">
    <property type="entry name" value="Transmembrane protease serine"/>
    <property type="match status" value="1"/>
</dbReference>
<evidence type="ECO:0000256" key="7">
    <source>
        <dbReference type="SAM" id="MobiDB-lite"/>
    </source>
</evidence>
<dbReference type="AlphaFoldDB" id="A0A4Z2J054"/>
<evidence type="ECO:0000313" key="10">
    <source>
        <dbReference type="EMBL" id="TNN83311.1"/>
    </source>
</evidence>
<dbReference type="SUPFAM" id="SSF50494">
    <property type="entry name" value="Trypsin-like serine proteases"/>
    <property type="match status" value="1"/>
</dbReference>
<keyword evidence="8" id="KW-1133">Transmembrane helix</keyword>
<evidence type="ECO:0000256" key="8">
    <source>
        <dbReference type="SAM" id="Phobius"/>
    </source>
</evidence>
<dbReference type="PANTHER" id="PTHR24252">
    <property type="entry name" value="ACROSIN-RELATED"/>
    <property type="match status" value="1"/>
</dbReference>
<reference evidence="10 11" key="1">
    <citation type="submission" date="2019-03" db="EMBL/GenBank/DDBJ databases">
        <title>First draft genome of Liparis tanakae, snailfish: a comprehensive survey of snailfish specific genes.</title>
        <authorList>
            <person name="Kim W."/>
            <person name="Song I."/>
            <person name="Jeong J.-H."/>
            <person name="Kim D."/>
            <person name="Kim S."/>
            <person name="Ryu S."/>
            <person name="Song J.Y."/>
            <person name="Lee S.K."/>
        </authorList>
    </citation>
    <scope>NUCLEOTIDE SEQUENCE [LARGE SCALE GENOMIC DNA]</scope>
    <source>
        <tissue evidence="10">Muscle</tissue>
    </source>
</reference>
<proteinExistence type="inferred from homology"/>
<evidence type="ECO:0000256" key="3">
    <source>
        <dbReference type="ARBA" id="ARBA00022825"/>
    </source>
</evidence>
<dbReference type="PROSITE" id="PS00135">
    <property type="entry name" value="TRYPSIN_SER"/>
    <property type="match status" value="1"/>
</dbReference>
<dbReference type="PRINTS" id="PR00722">
    <property type="entry name" value="CHYMOTRYPSIN"/>
</dbReference>
<feature type="region of interest" description="Disordered" evidence="7">
    <location>
        <begin position="1"/>
        <end position="25"/>
    </location>
</feature>
<dbReference type="InterPro" id="IPR001254">
    <property type="entry name" value="Trypsin_dom"/>
</dbReference>
<dbReference type="InterPro" id="IPR001314">
    <property type="entry name" value="Peptidase_S1A"/>
</dbReference>
<dbReference type="PANTHER" id="PTHR24252:SF7">
    <property type="entry name" value="HYALIN"/>
    <property type="match status" value="1"/>
</dbReference>
<evidence type="ECO:0000256" key="2">
    <source>
        <dbReference type="ARBA" id="ARBA00022801"/>
    </source>
</evidence>
<keyword evidence="3 6" id="KW-0720">Serine protease</keyword>
<dbReference type="PROSITE" id="PS50240">
    <property type="entry name" value="TRYPSIN_DOM"/>
    <property type="match status" value="1"/>
</dbReference>
<evidence type="ECO:0000313" key="11">
    <source>
        <dbReference type="Proteomes" id="UP000314294"/>
    </source>
</evidence>
<dbReference type="OrthoDB" id="93664at2759"/>
<comment type="caution">
    <text evidence="10">The sequence shown here is derived from an EMBL/GenBank/DDBJ whole genome shotgun (WGS) entry which is preliminary data.</text>
</comment>
<feature type="domain" description="Peptidase S1" evidence="9">
    <location>
        <begin position="222"/>
        <end position="482"/>
    </location>
</feature>
<evidence type="ECO:0000256" key="1">
    <source>
        <dbReference type="ARBA" id="ARBA00022670"/>
    </source>
</evidence>
<evidence type="ECO:0000256" key="6">
    <source>
        <dbReference type="RuleBase" id="RU363034"/>
    </source>
</evidence>
<dbReference type="InterPro" id="IPR018114">
    <property type="entry name" value="TRYPSIN_HIS"/>
</dbReference>
<feature type="region of interest" description="Disordered" evidence="7">
    <location>
        <begin position="65"/>
        <end position="98"/>
    </location>
</feature>
<name>A0A4Z2J054_9TELE</name>
<feature type="transmembrane region" description="Helical" evidence="8">
    <location>
        <begin position="146"/>
        <end position="170"/>
    </location>
</feature>
<feature type="compositionally biased region" description="Polar residues" evidence="7">
    <location>
        <begin position="1"/>
        <end position="12"/>
    </location>
</feature>
<keyword evidence="8" id="KW-0472">Membrane</keyword>
<dbReference type="GO" id="GO:0004252">
    <property type="term" value="F:serine-type endopeptidase activity"/>
    <property type="evidence" value="ECO:0007669"/>
    <property type="project" value="InterPro"/>
</dbReference>
<dbReference type="InterPro" id="IPR033116">
    <property type="entry name" value="TRYPSIN_SER"/>
</dbReference>
<dbReference type="InterPro" id="IPR009003">
    <property type="entry name" value="Peptidase_S1_PA"/>
</dbReference>
<comment type="similarity">
    <text evidence="5">Belongs to the peptidase S1 family. CLIP subfamily.</text>
</comment>
<dbReference type="Gene3D" id="2.40.10.10">
    <property type="entry name" value="Trypsin-like serine proteases"/>
    <property type="match status" value="2"/>
</dbReference>
<dbReference type="Pfam" id="PF00089">
    <property type="entry name" value="Trypsin"/>
    <property type="match status" value="1"/>
</dbReference>
<gene>
    <name evidence="10" type="primary">Tmprss6</name>
    <name evidence="10" type="ORF">EYF80_006292</name>
</gene>
<dbReference type="EMBL" id="SRLO01000033">
    <property type="protein sequence ID" value="TNN83311.1"/>
    <property type="molecule type" value="Genomic_DNA"/>
</dbReference>
<keyword evidence="4" id="KW-1015">Disulfide bond</keyword>
<evidence type="ECO:0000256" key="4">
    <source>
        <dbReference type="ARBA" id="ARBA00023157"/>
    </source>
</evidence>
<dbReference type="Proteomes" id="UP000314294">
    <property type="component" value="Unassembled WGS sequence"/>
</dbReference>
<dbReference type="CDD" id="cd00190">
    <property type="entry name" value="Tryp_SPc"/>
    <property type="match status" value="1"/>
</dbReference>
<dbReference type="PROSITE" id="PS00134">
    <property type="entry name" value="TRYPSIN_HIS"/>
    <property type="match status" value="1"/>
</dbReference>
<keyword evidence="1 6" id="KW-0645">Protease</keyword>
<dbReference type="GO" id="GO:0006508">
    <property type="term" value="P:proteolysis"/>
    <property type="evidence" value="ECO:0007669"/>
    <property type="project" value="UniProtKB-KW"/>
</dbReference>